<dbReference type="InterPro" id="IPR000601">
    <property type="entry name" value="PKD_dom"/>
</dbReference>
<feature type="domain" description="PKD" evidence="2">
    <location>
        <begin position="58"/>
        <end position="107"/>
    </location>
</feature>
<dbReference type="Gene3D" id="2.60.120.260">
    <property type="entry name" value="Galactose-binding domain-like"/>
    <property type="match status" value="6"/>
</dbReference>
<dbReference type="Pfam" id="PF02018">
    <property type="entry name" value="CBM_4_9"/>
    <property type="match status" value="1"/>
</dbReference>
<dbReference type="InterPro" id="IPR035986">
    <property type="entry name" value="PKD_dom_sf"/>
</dbReference>
<dbReference type="Gene3D" id="2.60.40.10">
    <property type="entry name" value="Immunoglobulins"/>
    <property type="match status" value="3"/>
</dbReference>
<dbReference type="Proteomes" id="UP000266067">
    <property type="component" value="Unassembled WGS sequence"/>
</dbReference>
<dbReference type="InterPro" id="IPR008979">
    <property type="entry name" value="Galactose-bd-like_sf"/>
</dbReference>
<dbReference type="SUPFAM" id="SSF49785">
    <property type="entry name" value="Galactose-binding domain-like"/>
    <property type="match status" value="3"/>
</dbReference>
<protein>
    <submittedName>
        <fullName evidence="3">DUF5011 domain-containing protein</fullName>
    </submittedName>
</protein>
<name>A0A3A1N7R3_9FLAO</name>
<dbReference type="InterPro" id="IPR032179">
    <property type="entry name" value="Cry22Aa_Ig-like"/>
</dbReference>
<comment type="caution">
    <text evidence="3">The sequence shown here is derived from an EMBL/GenBank/DDBJ whole genome shotgun (WGS) entry which is preliminary data.</text>
</comment>
<dbReference type="InterPro" id="IPR013783">
    <property type="entry name" value="Ig-like_fold"/>
</dbReference>
<proteinExistence type="predicted"/>
<dbReference type="SUPFAM" id="SSF49299">
    <property type="entry name" value="PKD domain"/>
    <property type="match status" value="1"/>
</dbReference>
<dbReference type="Pfam" id="PF18911">
    <property type="entry name" value="PKD_4"/>
    <property type="match status" value="1"/>
</dbReference>
<gene>
    <name evidence="3" type="ORF">D2V08_09975</name>
</gene>
<dbReference type="EMBL" id="QXFH01000072">
    <property type="protein sequence ID" value="RIV32757.1"/>
    <property type="molecule type" value="Genomic_DNA"/>
</dbReference>
<dbReference type="OrthoDB" id="5381604at2"/>
<sequence>MKQLITKFKLASVFILVLLLGCETDDNVLLPQILSSFTYTLDEDTGTVEFINISEKATSYQWDFGDGEKSTEINPIKTYMASGTYTITLTAANTSGATSTFEDEITIVIKDPITLPITFDETNVNYALGVSTFSGATFEIIDNPDESGTKTNNSSKVGAITNSGAAFEGIYFDLGTPIDLSEGQTIKAHFWSEEPIDILMKLELGTGSDTEVTASHGGTGWEIVSFDFASTDSFSRITLFVDGPGTTSGDFFIDDVEQAETVTTPTGCADTPVAAASVPVDFEGCETFLSSENFGDGITSGLAQNPDKTGINTSDFVLQVDKPSGSSFFAGIQNTFENNFDLTTTNVFRLKVYSTKANVVFRFELALNPQTDPVTGNPAPVFVTIPNANEWTEVEVNFTGLPGGPTAYNQLVIKPDNDMTDSPIDEDGTYYIDDITLSDSGGGSSGFDDGLLTNGDFENGGDSWIGNALDVRTEGDNSYNFANVTTALPSEPFQVNLSQVVELTQDENYILTFDASSDRNRTIIAGIGLNVAPFTNTTQTINLTADTQTFTLNLTATGFGGADSRVLFDMAAEVGVVVLDNVSLVVDESGGGDTTPPVITLNGDATVDLNVGDTYTDAGATASDDTDGDISGNIVVGGDTVDTNTAGTYVITYNVSDAAGNAATEVTRTVNVQEPFDSGLLINGDFENGSDPWILGVDDGAAAPVTTENGNSFYSVNVTTPDPGQPFLVNLSQKLEIIQDETYTLTFDAWSDTDRPIIAGIGLSGGSFANTTETVNINTTRQTYSVVLTAAGFGATDARVLFDLNGAAGLVNIDDVSLVVGGTGGGDTTPPVITLNGDATVDLNVGDPYTDAGATANDDTDGDISGNIVVGGDTVDTSVAGTYVITYDVSDAAGNAATQVTRTVNVTPFDDGLLTNGDFENGSNPWILGVDDAAAAPVTTENGNSFYSVNITTPDPGQPFLVNLSQKLEIVQDASYTLTFDAWSDTDRPIIAGIGLSGGSFANTTETVNINTTRTTYTVSLTATGFGAVDARVLFDLNGAAGLVNIDNVSLVQDSGGSGGGSGPTALSSLPADFESGEEFSAVFEPASVDGSITANTVSGGINTSANIYTFNKPAGTEFYGGMENVFATPLDLTTTRIFKVKVYSTKPNAVFQFELQSRPNDGSIPNYSIQQTVTNANEWVELTFDFGAIVPGDFNPSIYNAIVIIPDFDPGNNPTATSETYYIDDLILE</sequence>
<keyword evidence="1" id="KW-0378">Hydrolase</keyword>
<reference evidence="3 4" key="1">
    <citation type="submission" date="2018-08" db="EMBL/GenBank/DDBJ databases">
        <title>Proposal of Muricauda 72 sp.nov. and Muricauda NH166 sp.nov., isolated from seawater.</title>
        <authorList>
            <person name="Cheng H."/>
            <person name="Wu Y.-H."/>
            <person name="Guo L.-L."/>
            <person name="Xu X.-W."/>
        </authorList>
    </citation>
    <scope>NUCLEOTIDE SEQUENCE [LARGE SCALE GENOMIC DNA]</scope>
    <source>
        <strain evidence="3 4">KCTC 22173</strain>
    </source>
</reference>
<organism evidence="3 4">
    <name type="scientific">Flagellimonas lutimaris</name>
    <dbReference type="NCBI Taxonomy" id="475082"/>
    <lineage>
        <taxon>Bacteria</taxon>
        <taxon>Pseudomonadati</taxon>
        <taxon>Bacteroidota</taxon>
        <taxon>Flavobacteriia</taxon>
        <taxon>Flavobacteriales</taxon>
        <taxon>Flavobacteriaceae</taxon>
        <taxon>Flagellimonas</taxon>
    </lineage>
</organism>
<evidence type="ECO:0000313" key="3">
    <source>
        <dbReference type="EMBL" id="RIV32757.1"/>
    </source>
</evidence>
<dbReference type="Pfam" id="PF16403">
    <property type="entry name" value="Bact_surface_Ig-like"/>
    <property type="match status" value="2"/>
</dbReference>
<dbReference type="RefSeq" id="WP_119608012.1">
    <property type="nucleotide sequence ID" value="NZ_QXFH01000072.1"/>
</dbReference>
<dbReference type="SMART" id="SM00089">
    <property type="entry name" value="PKD"/>
    <property type="match status" value="1"/>
</dbReference>
<dbReference type="CDD" id="cd00146">
    <property type="entry name" value="PKD"/>
    <property type="match status" value="1"/>
</dbReference>
<dbReference type="PROSITE" id="PS51257">
    <property type="entry name" value="PROKAR_LIPOPROTEIN"/>
    <property type="match status" value="1"/>
</dbReference>
<accession>A0A3A1N7R3</accession>
<dbReference type="AlphaFoldDB" id="A0A3A1N7R3"/>
<evidence type="ECO:0000256" key="1">
    <source>
        <dbReference type="ARBA" id="ARBA00022801"/>
    </source>
</evidence>
<dbReference type="InterPro" id="IPR003305">
    <property type="entry name" value="CenC_carb-bd"/>
</dbReference>
<dbReference type="InterPro" id="IPR022409">
    <property type="entry name" value="PKD/Chitinase_dom"/>
</dbReference>
<evidence type="ECO:0000259" key="2">
    <source>
        <dbReference type="PROSITE" id="PS50093"/>
    </source>
</evidence>
<evidence type="ECO:0000313" key="4">
    <source>
        <dbReference type="Proteomes" id="UP000266067"/>
    </source>
</evidence>
<keyword evidence="4" id="KW-1185">Reference proteome</keyword>
<dbReference type="PROSITE" id="PS50093">
    <property type="entry name" value="PKD"/>
    <property type="match status" value="1"/>
</dbReference>
<dbReference type="GO" id="GO:0016798">
    <property type="term" value="F:hydrolase activity, acting on glycosyl bonds"/>
    <property type="evidence" value="ECO:0007669"/>
    <property type="project" value="InterPro"/>
</dbReference>